<accession>A0A4C1XCK6</accession>
<dbReference type="Proteomes" id="UP000299102">
    <property type="component" value="Unassembled WGS sequence"/>
</dbReference>
<dbReference type="OrthoDB" id="6418646at2759"/>
<organism evidence="1 2">
    <name type="scientific">Eumeta variegata</name>
    <name type="common">Bagworm moth</name>
    <name type="synonym">Eumeta japonica</name>
    <dbReference type="NCBI Taxonomy" id="151549"/>
    <lineage>
        <taxon>Eukaryota</taxon>
        <taxon>Metazoa</taxon>
        <taxon>Ecdysozoa</taxon>
        <taxon>Arthropoda</taxon>
        <taxon>Hexapoda</taxon>
        <taxon>Insecta</taxon>
        <taxon>Pterygota</taxon>
        <taxon>Neoptera</taxon>
        <taxon>Endopterygota</taxon>
        <taxon>Lepidoptera</taxon>
        <taxon>Glossata</taxon>
        <taxon>Ditrysia</taxon>
        <taxon>Tineoidea</taxon>
        <taxon>Psychidae</taxon>
        <taxon>Oiketicinae</taxon>
        <taxon>Eumeta</taxon>
    </lineage>
</organism>
<sequence>MSLFDFADEEYYQLPDVFDSDNYEKCLSQRHNAFCAGVFELAASGPSQVYDVLKSQRLINTYLSAYGTCIISPSSTCRKRKSAWFLMQPPANTENS</sequence>
<reference evidence="1 2" key="1">
    <citation type="journal article" date="2019" name="Commun. Biol.">
        <title>The bagworm genome reveals a unique fibroin gene that provides high tensile strength.</title>
        <authorList>
            <person name="Kono N."/>
            <person name="Nakamura H."/>
            <person name="Ohtoshi R."/>
            <person name="Tomita M."/>
            <person name="Numata K."/>
            <person name="Arakawa K."/>
        </authorList>
    </citation>
    <scope>NUCLEOTIDE SEQUENCE [LARGE SCALE GENOMIC DNA]</scope>
</reference>
<protein>
    <submittedName>
        <fullName evidence="1">Uncharacterized protein</fullName>
    </submittedName>
</protein>
<proteinExistence type="predicted"/>
<keyword evidence="2" id="KW-1185">Reference proteome</keyword>
<evidence type="ECO:0000313" key="1">
    <source>
        <dbReference type="EMBL" id="GBP61158.1"/>
    </source>
</evidence>
<name>A0A4C1XCK6_EUMVA</name>
<comment type="caution">
    <text evidence="1">The sequence shown here is derived from an EMBL/GenBank/DDBJ whole genome shotgun (WGS) entry which is preliminary data.</text>
</comment>
<dbReference type="EMBL" id="BGZK01000805">
    <property type="protein sequence ID" value="GBP61158.1"/>
    <property type="molecule type" value="Genomic_DNA"/>
</dbReference>
<dbReference type="AlphaFoldDB" id="A0A4C1XCK6"/>
<evidence type="ECO:0000313" key="2">
    <source>
        <dbReference type="Proteomes" id="UP000299102"/>
    </source>
</evidence>
<gene>
    <name evidence="1" type="ORF">EVAR_46810_1</name>
</gene>